<feature type="compositionally biased region" description="Basic and acidic residues" evidence="9">
    <location>
        <begin position="490"/>
        <end position="500"/>
    </location>
</feature>
<evidence type="ECO:0000256" key="3">
    <source>
        <dbReference type="ARBA" id="ARBA00022454"/>
    </source>
</evidence>
<dbReference type="Proteomes" id="UP000694865">
    <property type="component" value="Unplaced"/>
</dbReference>
<proteinExistence type="predicted"/>
<dbReference type="InterPro" id="IPR013083">
    <property type="entry name" value="Znf_RING/FYVE/PHD"/>
</dbReference>
<evidence type="ECO:0000313" key="11">
    <source>
        <dbReference type="Proteomes" id="UP000694865"/>
    </source>
</evidence>
<evidence type="ECO:0000256" key="4">
    <source>
        <dbReference type="ARBA" id="ARBA00022723"/>
    </source>
</evidence>
<dbReference type="InterPro" id="IPR036570">
    <property type="entry name" value="HORMA_dom_sf"/>
</dbReference>
<evidence type="ECO:0000313" key="12">
    <source>
        <dbReference type="RefSeq" id="XP_002731279.1"/>
    </source>
</evidence>
<keyword evidence="11" id="KW-1185">Reference proteome</keyword>
<dbReference type="InterPro" id="IPR001965">
    <property type="entry name" value="Znf_PHD"/>
</dbReference>
<evidence type="ECO:0000256" key="6">
    <source>
        <dbReference type="ARBA" id="ARBA00022833"/>
    </source>
</evidence>
<keyword evidence="8" id="KW-0469">Meiosis</keyword>
<gene>
    <name evidence="12" type="primary">LOC100378946</name>
</gene>
<dbReference type="Gene3D" id="3.30.40.10">
    <property type="entry name" value="Zinc/RING finger domain, C3HC4 (zinc finger)"/>
    <property type="match status" value="1"/>
</dbReference>
<name>A0ABM0GJL0_SACKO</name>
<feature type="compositionally biased region" description="Basic and acidic residues" evidence="9">
    <location>
        <begin position="541"/>
        <end position="552"/>
    </location>
</feature>
<dbReference type="PROSITE" id="PS50815">
    <property type="entry name" value="HORMA"/>
    <property type="match status" value="1"/>
</dbReference>
<dbReference type="SUPFAM" id="SSF56019">
    <property type="entry name" value="The spindle assembly checkpoint protein mad2"/>
    <property type="match status" value="1"/>
</dbReference>
<protein>
    <submittedName>
        <fullName evidence="12">HORMA domain-containing protein 1-like</fullName>
    </submittedName>
</protein>
<feature type="domain" description="HORMA" evidence="10">
    <location>
        <begin position="31"/>
        <end position="225"/>
    </location>
</feature>
<keyword evidence="7" id="KW-0539">Nucleus</keyword>
<keyword evidence="6" id="KW-0862">Zinc</keyword>
<feature type="compositionally biased region" description="Polar residues" evidence="9">
    <location>
        <begin position="460"/>
        <end position="489"/>
    </location>
</feature>
<evidence type="ECO:0000256" key="8">
    <source>
        <dbReference type="ARBA" id="ARBA00023254"/>
    </source>
</evidence>
<dbReference type="PANTHER" id="PTHR48225:SF7">
    <property type="entry name" value="MEIOSIS-SPECIFIC PROTEIN HOP1"/>
    <property type="match status" value="1"/>
</dbReference>
<dbReference type="InterPro" id="IPR051294">
    <property type="entry name" value="HORMA_MeioticProgression"/>
</dbReference>
<organism evidence="11 12">
    <name type="scientific">Saccoglossus kowalevskii</name>
    <name type="common">Acorn worm</name>
    <dbReference type="NCBI Taxonomy" id="10224"/>
    <lineage>
        <taxon>Eukaryota</taxon>
        <taxon>Metazoa</taxon>
        <taxon>Hemichordata</taxon>
        <taxon>Enteropneusta</taxon>
        <taxon>Harrimaniidae</taxon>
        <taxon>Saccoglossus</taxon>
    </lineage>
</organism>
<feature type="compositionally biased region" description="Polar residues" evidence="9">
    <location>
        <begin position="255"/>
        <end position="265"/>
    </location>
</feature>
<dbReference type="Pfam" id="PF20826">
    <property type="entry name" value="PHD_5"/>
    <property type="match status" value="1"/>
</dbReference>
<evidence type="ECO:0000256" key="2">
    <source>
        <dbReference type="ARBA" id="ARBA00004286"/>
    </source>
</evidence>
<reference evidence="12" key="1">
    <citation type="submission" date="2025-08" db="UniProtKB">
        <authorList>
            <consortium name="RefSeq"/>
        </authorList>
    </citation>
    <scope>IDENTIFICATION</scope>
    <source>
        <tissue evidence="12">Testes</tissue>
    </source>
</reference>
<dbReference type="InterPro" id="IPR003511">
    <property type="entry name" value="HORMA_dom"/>
</dbReference>
<dbReference type="InterPro" id="IPR011011">
    <property type="entry name" value="Znf_FYVE_PHD"/>
</dbReference>
<keyword evidence="4" id="KW-0479">Metal-binding</keyword>
<keyword evidence="5" id="KW-0863">Zinc-finger</keyword>
<evidence type="ECO:0000256" key="9">
    <source>
        <dbReference type="SAM" id="MobiDB-lite"/>
    </source>
</evidence>
<feature type="region of interest" description="Disordered" evidence="9">
    <location>
        <begin position="241"/>
        <end position="277"/>
    </location>
</feature>
<evidence type="ECO:0000256" key="7">
    <source>
        <dbReference type="ARBA" id="ARBA00023242"/>
    </source>
</evidence>
<dbReference type="Gene3D" id="3.30.900.10">
    <property type="entry name" value="HORMA domain"/>
    <property type="match status" value="1"/>
</dbReference>
<keyword evidence="3" id="KW-0158">Chromosome</keyword>
<feature type="compositionally biased region" description="Low complexity" evidence="9">
    <location>
        <begin position="562"/>
        <end position="573"/>
    </location>
</feature>
<dbReference type="Pfam" id="PF02301">
    <property type="entry name" value="HORMA"/>
    <property type="match status" value="1"/>
</dbReference>
<dbReference type="SMART" id="SM00249">
    <property type="entry name" value="PHD"/>
    <property type="match status" value="1"/>
</dbReference>
<evidence type="ECO:0000256" key="5">
    <source>
        <dbReference type="ARBA" id="ARBA00022771"/>
    </source>
</evidence>
<dbReference type="RefSeq" id="XP_002731279.1">
    <property type="nucleotide sequence ID" value="XM_002731233.1"/>
</dbReference>
<feature type="region of interest" description="Disordered" evidence="9">
    <location>
        <begin position="460"/>
        <end position="590"/>
    </location>
</feature>
<comment type="subcellular location">
    <subcellularLocation>
        <location evidence="2">Chromosome</location>
    </subcellularLocation>
    <subcellularLocation>
        <location evidence="1">Nucleus</location>
    </subcellularLocation>
</comment>
<evidence type="ECO:0000259" key="10">
    <source>
        <dbReference type="PROSITE" id="PS50815"/>
    </source>
</evidence>
<sequence length="590" mass="66651">MSLTSTAVRPGVKGKTGNWSSVFPQGQLTEQQSALFVKKLLAVALSNITYLRAIFPEHAFGDRCLEDLNLKILRDDSACPGACQLIKWVKGCFEALDKKYIYVDPDDPETLIESYTFKFHYQNNGGISIYRNENKISSAYSDSETKKATVRLLRTIIVLTQTLASLPDDVFMTMKLLYYDDVTPEDYEPQGFKPSDSDKFKYEFEPMNIKVGDVETNDDATEVVEEETSEYDNAMMTTVGLDEGKDNEDEPMQENYDNQSLSMNSHQHKSNSQEEPIPCPDVPCESPAKPGINEVASTPASQTSNLEESQEEYKVRCPCGCNEEDGLMVKCEGCKFWQHAICFGMTDENEVPDVHNCDVCADSNDVFRRPTDFILYGMNSVNVQAMCLWRRSLLACTEFKRLIAPNFSRRLGVEMNVAQGLINRLQKEGFVRAPAKGKRLGKIVNIDKVTEVGLQRYCKRSTTPEESNNSPVNPSQSKPKQANKSQPMDSQEKLSKKDEIEQLTSKTSRMDMSGKSLGKRSKRVKDIQQEQPRQSPRFQKRRFDERETKIVSRTDQSVYEISSSQDPDDSMMSTGRKKHKASIAGKSVMV</sequence>
<dbReference type="SUPFAM" id="SSF57903">
    <property type="entry name" value="FYVE/PHD zinc finger"/>
    <property type="match status" value="1"/>
</dbReference>
<dbReference type="GeneID" id="100378946"/>
<evidence type="ECO:0000256" key="1">
    <source>
        <dbReference type="ARBA" id="ARBA00004123"/>
    </source>
</evidence>
<dbReference type="PANTHER" id="PTHR48225">
    <property type="entry name" value="HORMA DOMAIN-CONTAINING PROTEIN 1"/>
    <property type="match status" value="1"/>
</dbReference>
<accession>A0ABM0GJL0</accession>